<dbReference type="SUPFAM" id="SSF74650">
    <property type="entry name" value="Galactose mutarotase-like"/>
    <property type="match status" value="1"/>
</dbReference>
<dbReference type="InterPro" id="IPR011013">
    <property type="entry name" value="Gal_mutarotase_sf_dom"/>
</dbReference>
<accession>A0ABS8H0E5</accession>
<dbReference type="Proteomes" id="UP001198830">
    <property type="component" value="Unassembled WGS sequence"/>
</dbReference>
<dbReference type="PANTHER" id="PTHR10091:SF45">
    <property type="entry name" value="ALDOSE 1-EPIMERASE"/>
    <property type="match status" value="1"/>
</dbReference>
<gene>
    <name evidence="1" type="ORF">LL253_04635</name>
</gene>
<dbReference type="Pfam" id="PF01263">
    <property type="entry name" value="Aldose_epim"/>
    <property type="match status" value="1"/>
</dbReference>
<protein>
    <submittedName>
        <fullName evidence="1">Aldose 1-epimerase</fullName>
    </submittedName>
</protein>
<dbReference type="EMBL" id="JAJGNP010000002">
    <property type="protein sequence ID" value="MCC4231976.1"/>
    <property type="molecule type" value="Genomic_DNA"/>
</dbReference>
<dbReference type="Gene3D" id="2.70.98.10">
    <property type="match status" value="1"/>
</dbReference>
<dbReference type="RefSeq" id="WP_228226356.1">
    <property type="nucleotide sequence ID" value="NZ_JAJGNP010000002.1"/>
</dbReference>
<dbReference type="InterPro" id="IPR008183">
    <property type="entry name" value="Aldose_1/G6P_1-epimerase"/>
</dbReference>
<organism evidence="1 2">
    <name type="scientific">Sphingobium soli</name>
    <dbReference type="NCBI Taxonomy" id="1591116"/>
    <lineage>
        <taxon>Bacteria</taxon>
        <taxon>Pseudomonadati</taxon>
        <taxon>Pseudomonadota</taxon>
        <taxon>Alphaproteobacteria</taxon>
        <taxon>Sphingomonadales</taxon>
        <taxon>Sphingomonadaceae</taxon>
        <taxon>Sphingobium</taxon>
    </lineage>
</organism>
<keyword evidence="2" id="KW-1185">Reference proteome</keyword>
<sequence>MRAGALEAVLSPAIGGSLTGLALDGVDLLRKAPEGTTDPLAMACFPLVPYANRIADGRFTVDGEDYWLPRNFGDHPHSIHGVGWQTNWTAKTTAADHVLMVHDHGGDAGWPWRYRAQQEVRLTPAQLSLSLSLFNESDRPMPAGLGFHPYFAADKETMLHFAADTVWLSSPDMLPQDEAPADMLGDWSSAARVSGDSLIDNVYGGWDGTATVQRGDGIGMRISAVGAQWLHVYRPPGAAFFCLEPVSHMPDAINRGGMTMLDPGDTASLHMIIAIDKSDQALPKSGGIA</sequence>
<comment type="caution">
    <text evidence="1">The sequence shown here is derived from an EMBL/GenBank/DDBJ whole genome shotgun (WGS) entry which is preliminary data.</text>
</comment>
<evidence type="ECO:0000313" key="2">
    <source>
        <dbReference type="Proteomes" id="UP001198830"/>
    </source>
</evidence>
<dbReference type="PANTHER" id="PTHR10091">
    <property type="entry name" value="ALDOSE-1-EPIMERASE"/>
    <property type="match status" value="1"/>
</dbReference>
<reference evidence="1 2" key="1">
    <citation type="submission" date="2021-10" db="EMBL/GenBank/DDBJ databases">
        <title>The diversity and Nitrogen Metabolism of Culturable Nitrate-Utilizing Bacteria Within the Oxygen Minimum Zone of the Changjiang (Yangtze River)Estuary.</title>
        <authorList>
            <person name="Zhang D."/>
            <person name="Zheng J."/>
            <person name="Liu S."/>
            <person name="He W."/>
        </authorList>
    </citation>
    <scope>NUCLEOTIDE SEQUENCE [LARGE SCALE GENOMIC DNA]</scope>
    <source>
        <strain evidence="1 2">FXH275-2</strain>
    </source>
</reference>
<evidence type="ECO:0000313" key="1">
    <source>
        <dbReference type="EMBL" id="MCC4231976.1"/>
    </source>
</evidence>
<name>A0ABS8H0E5_9SPHN</name>
<proteinExistence type="predicted"/>
<dbReference type="CDD" id="cd09021">
    <property type="entry name" value="Aldose_epim_Ec_YphB"/>
    <property type="match status" value="1"/>
</dbReference>
<dbReference type="InterPro" id="IPR014718">
    <property type="entry name" value="GH-type_carb-bd"/>
</dbReference>